<name>A0AC34RC91_9BILA</name>
<sequence length="229" mass="26197">MACGTVKNMHDYLDLKKIEADLLRIKIELEKALDSPANLNLIQRNGSVRGKRFHVLNTIRRMEMKNQWKKDYIAEEESKVVIYMTSCGVISKTKERCKDTVELLKAHNVRFEIKDLYMNNELMDEMIDRMGLSTEDRGFLLMSLPLVFVDGLYFGNHSTLIECNDDGQLADLLVEFKGRSKCSHCGDLGYTLCASCRGSKKSLKNFQNKSLRCAFCDQNGIVPCKNCFL</sequence>
<proteinExistence type="predicted"/>
<reference evidence="2" key="1">
    <citation type="submission" date="2022-11" db="UniProtKB">
        <authorList>
            <consortium name="WormBaseParasite"/>
        </authorList>
    </citation>
    <scope>IDENTIFICATION</scope>
</reference>
<organism evidence="1 2">
    <name type="scientific">Panagrolaimus sp. JU765</name>
    <dbReference type="NCBI Taxonomy" id="591449"/>
    <lineage>
        <taxon>Eukaryota</taxon>
        <taxon>Metazoa</taxon>
        <taxon>Ecdysozoa</taxon>
        <taxon>Nematoda</taxon>
        <taxon>Chromadorea</taxon>
        <taxon>Rhabditida</taxon>
        <taxon>Tylenchina</taxon>
        <taxon>Panagrolaimomorpha</taxon>
        <taxon>Panagrolaimoidea</taxon>
        <taxon>Panagrolaimidae</taxon>
        <taxon>Panagrolaimus</taxon>
    </lineage>
</organism>
<evidence type="ECO:0000313" key="2">
    <source>
        <dbReference type="WBParaSite" id="JU765_v2.g543.t1"/>
    </source>
</evidence>
<accession>A0AC34RC91</accession>
<evidence type="ECO:0000313" key="1">
    <source>
        <dbReference type="Proteomes" id="UP000887576"/>
    </source>
</evidence>
<dbReference type="Proteomes" id="UP000887576">
    <property type="component" value="Unplaced"/>
</dbReference>
<dbReference type="WBParaSite" id="JU765_v2.g543.t1">
    <property type="protein sequence ID" value="JU765_v2.g543.t1"/>
    <property type="gene ID" value="JU765_v2.g543"/>
</dbReference>
<protein>
    <submittedName>
        <fullName evidence="2">Glutaredoxin domain-containing protein</fullName>
    </submittedName>
</protein>